<reference evidence="3" key="1">
    <citation type="submission" date="2012-12" db="EMBL/GenBank/DDBJ databases">
        <title>The genome sequence of Bacillus cereus VD146.</title>
        <authorList>
            <consortium name="The Broad Institute Genome Sequencing Platform"/>
            <consortium name="The Broad Institute Genome Sequencing Center for Infectious Disease"/>
            <person name="Feldgarden M."/>
            <person name="Van der Auwera G.A."/>
            <person name="Mahillon J."/>
            <person name="Duprez V."/>
            <person name="Timmery S."/>
            <person name="Mattelet C."/>
            <person name="Dierick K."/>
            <person name="Sun M."/>
            <person name="Yu Z."/>
            <person name="Zhu L."/>
            <person name="Hu X."/>
            <person name="Shank E.B."/>
            <person name="Swiecicka I."/>
            <person name="Hansen B.M."/>
            <person name="Andrup L."/>
            <person name="Walker B."/>
            <person name="Young S.K."/>
            <person name="Zeng Q."/>
            <person name="Gargeya S."/>
            <person name="Fitzgerald M."/>
            <person name="Haas B."/>
            <person name="Abouelleil A."/>
            <person name="Alvarado L."/>
            <person name="Arachchi H.M."/>
            <person name="Berlin A.M."/>
            <person name="Chapman S.B."/>
            <person name="Dewar J."/>
            <person name="Goldberg J."/>
            <person name="Griggs A."/>
            <person name="Gujja S."/>
            <person name="Hansen M."/>
            <person name="Howarth C."/>
            <person name="Imamovic A."/>
            <person name="Larimer J."/>
            <person name="McCowan C."/>
            <person name="Murphy C."/>
            <person name="Neiman D."/>
            <person name="Pearson M."/>
            <person name="Priest M."/>
            <person name="Roberts A."/>
            <person name="Saif S."/>
            <person name="Shea T."/>
            <person name="Sisk P."/>
            <person name="Sykes S."/>
            <person name="Wortman J."/>
            <person name="Nusbaum C."/>
            <person name="Birren B."/>
        </authorList>
    </citation>
    <scope>NUCLEOTIDE SEQUENCE [LARGE SCALE GENOMIC DNA]</scope>
    <source>
        <strain evidence="3">VD146</strain>
    </source>
</reference>
<accession>R8N4S5</accession>
<name>R8N4S5_BACCX</name>
<dbReference type="HOGENOM" id="CLU_165280_0_0_9"/>
<protein>
    <submittedName>
        <fullName evidence="2">Uncharacterized protein</fullName>
    </submittedName>
</protein>
<dbReference type="AlphaFoldDB" id="R8N4S5"/>
<gene>
    <name evidence="2" type="ORF">IK1_01321</name>
</gene>
<dbReference type="PATRIC" id="fig|1053236.3.peg.2721"/>
<dbReference type="Proteomes" id="UP000014020">
    <property type="component" value="Unassembled WGS sequence"/>
</dbReference>
<organism evidence="2 3">
    <name type="scientific">Bacillus cereus (strain VD146)</name>
    <dbReference type="NCBI Taxonomy" id="1053236"/>
    <lineage>
        <taxon>Bacteria</taxon>
        <taxon>Bacillati</taxon>
        <taxon>Bacillota</taxon>
        <taxon>Bacilli</taxon>
        <taxon>Bacillales</taxon>
        <taxon>Bacillaceae</taxon>
        <taxon>Bacillus</taxon>
        <taxon>Bacillus cereus group</taxon>
    </lineage>
</organism>
<evidence type="ECO:0000256" key="1">
    <source>
        <dbReference type="SAM" id="Phobius"/>
    </source>
</evidence>
<sequence length="109" mass="12989">MWNTKEEDLDEFRMTCKDRLSPEGAAGFMFGGILYSSIAVFSIIVSGGWEYCMVLLNIGIVKIEVLLYALQVIFSLYIYFQKLNLNFKSYKHLLYYYTHFKWLLYYLQF</sequence>
<proteinExistence type="predicted"/>
<feature type="transmembrane region" description="Helical" evidence="1">
    <location>
        <begin position="55"/>
        <end position="80"/>
    </location>
</feature>
<comment type="caution">
    <text evidence="2">The sequence shown here is derived from an EMBL/GenBank/DDBJ whole genome shotgun (WGS) entry which is preliminary data.</text>
</comment>
<evidence type="ECO:0000313" key="3">
    <source>
        <dbReference type="Proteomes" id="UP000014020"/>
    </source>
</evidence>
<evidence type="ECO:0000313" key="2">
    <source>
        <dbReference type="EMBL" id="EOP41431.1"/>
    </source>
</evidence>
<keyword evidence="1" id="KW-0812">Transmembrane</keyword>
<dbReference type="EMBL" id="AHFE01000040">
    <property type="protein sequence ID" value="EOP41431.1"/>
    <property type="molecule type" value="Genomic_DNA"/>
</dbReference>
<keyword evidence="1" id="KW-1133">Transmembrane helix</keyword>
<feature type="transmembrane region" description="Helical" evidence="1">
    <location>
        <begin position="27"/>
        <end position="49"/>
    </location>
</feature>
<keyword evidence="1" id="KW-0472">Membrane</keyword>